<dbReference type="AlphaFoldDB" id="A0A401FZ90"/>
<proteinExistence type="predicted"/>
<dbReference type="Proteomes" id="UP000288096">
    <property type="component" value="Unassembled WGS sequence"/>
</dbReference>
<organism evidence="1 2">
    <name type="scientific">Desulfonema ishimotonii</name>
    <dbReference type="NCBI Taxonomy" id="45657"/>
    <lineage>
        <taxon>Bacteria</taxon>
        <taxon>Pseudomonadati</taxon>
        <taxon>Thermodesulfobacteriota</taxon>
        <taxon>Desulfobacteria</taxon>
        <taxon>Desulfobacterales</taxon>
        <taxon>Desulfococcaceae</taxon>
        <taxon>Desulfonema</taxon>
    </lineage>
</organism>
<protein>
    <submittedName>
        <fullName evidence="1">Uncharacterized protein</fullName>
    </submittedName>
</protein>
<dbReference type="EMBL" id="BEXT01000001">
    <property type="protein sequence ID" value="GBC62278.1"/>
    <property type="molecule type" value="Genomic_DNA"/>
</dbReference>
<evidence type="ECO:0000313" key="1">
    <source>
        <dbReference type="EMBL" id="GBC62278.1"/>
    </source>
</evidence>
<comment type="caution">
    <text evidence="1">The sequence shown here is derived from an EMBL/GenBank/DDBJ whole genome shotgun (WGS) entry which is preliminary data.</text>
</comment>
<name>A0A401FZ90_9BACT</name>
<gene>
    <name evidence="1" type="ORF">DENIS_3247</name>
</gene>
<accession>A0A401FZ90</accession>
<evidence type="ECO:0000313" key="2">
    <source>
        <dbReference type="Proteomes" id="UP000288096"/>
    </source>
</evidence>
<keyword evidence="2" id="KW-1185">Reference proteome</keyword>
<reference evidence="2" key="1">
    <citation type="submission" date="2017-11" db="EMBL/GenBank/DDBJ databases">
        <authorList>
            <person name="Watanabe M."/>
            <person name="Kojima H."/>
        </authorList>
    </citation>
    <scope>NUCLEOTIDE SEQUENCE [LARGE SCALE GENOMIC DNA]</scope>
    <source>
        <strain evidence="2">Tokyo 01</strain>
    </source>
</reference>
<reference evidence="2" key="2">
    <citation type="submission" date="2019-01" db="EMBL/GenBank/DDBJ databases">
        <title>Genome sequence of Desulfonema ishimotonii strain Tokyo 01.</title>
        <authorList>
            <person name="Fukui M."/>
        </authorList>
    </citation>
    <scope>NUCLEOTIDE SEQUENCE [LARGE SCALE GENOMIC DNA]</scope>
    <source>
        <strain evidence="2">Tokyo 01</strain>
    </source>
</reference>
<sequence>MPNFPKTINNRPFYWLSGIRIRNPPEIRPVKKINKTNALSDEYRKKVENYEKYHKPYKFFLFFQKVQQFPEQADQKNQSAAFGDV</sequence>